<dbReference type="Proteomes" id="UP000185478">
    <property type="component" value="Chromosome"/>
</dbReference>
<evidence type="ECO:0000313" key="2">
    <source>
        <dbReference type="EMBL" id="APT84766.1"/>
    </source>
</evidence>
<accession>A0A1L7CG18</accession>
<feature type="transmembrane region" description="Helical" evidence="1">
    <location>
        <begin position="46"/>
        <end position="65"/>
    </location>
</feature>
<feature type="transmembrane region" description="Helical" evidence="1">
    <location>
        <begin position="100"/>
        <end position="120"/>
    </location>
</feature>
<evidence type="ECO:0000313" key="3">
    <source>
        <dbReference type="Proteomes" id="UP000185478"/>
    </source>
</evidence>
<keyword evidence="1" id="KW-0472">Membrane</keyword>
<dbReference type="STRING" id="1431546.CAQU_06435"/>
<dbReference type="AlphaFoldDB" id="A0A1L7CG18"/>
<name>A0A1L7CG18_9CORY</name>
<dbReference type="OrthoDB" id="4421883at2"/>
<keyword evidence="1" id="KW-0812">Transmembrane</keyword>
<reference evidence="2 3" key="1">
    <citation type="submission" date="2014-08" db="EMBL/GenBank/DDBJ databases">
        <title>Complete genome sequence of Corynebacterium aquilae S-613T(T) (=DSM 44791(T)), isolated from the choana of a healthy golden eagle.</title>
        <authorList>
            <person name="Ruckert C."/>
            <person name="Albersmeier A."/>
            <person name="Winkler A."/>
            <person name="Kalinowski J."/>
        </authorList>
    </citation>
    <scope>NUCLEOTIDE SEQUENCE [LARGE SCALE GENOMIC DNA]</scope>
    <source>
        <strain evidence="2 3">S-613</strain>
    </source>
</reference>
<feature type="transmembrane region" description="Helical" evidence="1">
    <location>
        <begin position="77"/>
        <end position="94"/>
    </location>
</feature>
<gene>
    <name evidence="2" type="ORF">CAQU_06435</name>
</gene>
<dbReference type="EMBL" id="CP009245">
    <property type="protein sequence ID" value="APT84766.1"/>
    <property type="molecule type" value="Genomic_DNA"/>
</dbReference>
<keyword evidence="3" id="KW-1185">Reference proteome</keyword>
<keyword evidence="1" id="KW-1133">Transmembrane helix</keyword>
<evidence type="ECO:0000256" key="1">
    <source>
        <dbReference type="SAM" id="Phobius"/>
    </source>
</evidence>
<dbReference type="KEGG" id="caqu:CAQU_06435"/>
<feature type="transmembrane region" description="Helical" evidence="1">
    <location>
        <begin position="12"/>
        <end position="34"/>
    </location>
</feature>
<dbReference type="RefSeq" id="WP_075726184.1">
    <property type="nucleotide sequence ID" value="NZ_CP009245.1"/>
</dbReference>
<sequence>MTEKPQAVRVHPAIRLGGAFMAVAVVLAVMVFIGMSTRGIFSTAEINPRLLCIVLAAALIGAFAPAAAGRRDSTSRIVALFLAVVLAIGSRFVPNPTFYVVEQGWLVAYAILFLLASLILRRQTMKP</sequence>
<organism evidence="2 3">
    <name type="scientific">Corynebacterium aquilae DSM 44791</name>
    <dbReference type="NCBI Taxonomy" id="1431546"/>
    <lineage>
        <taxon>Bacteria</taxon>
        <taxon>Bacillati</taxon>
        <taxon>Actinomycetota</taxon>
        <taxon>Actinomycetes</taxon>
        <taxon>Mycobacteriales</taxon>
        <taxon>Corynebacteriaceae</taxon>
        <taxon>Corynebacterium</taxon>
    </lineage>
</organism>
<proteinExistence type="predicted"/>
<protein>
    <submittedName>
        <fullName evidence="2">Uncharacterized protein</fullName>
    </submittedName>
</protein>